<evidence type="ECO:0000256" key="2">
    <source>
        <dbReference type="ARBA" id="ARBA00022485"/>
    </source>
</evidence>
<protein>
    <submittedName>
        <fullName evidence="9">(Fe-S)-binding protein</fullName>
    </submittedName>
</protein>
<proteinExistence type="predicted"/>
<dbReference type="PANTHER" id="PTHR43687">
    <property type="entry name" value="ADENYLYLSULFATE REDUCTASE, BETA SUBUNIT"/>
    <property type="match status" value="1"/>
</dbReference>
<dbReference type="InterPro" id="IPR017896">
    <property type="entry name" value="4Fe4S_Fe-S-bd"/>
</dbReference>
<reference evidence="9 10" key="1">
    <citation type="submission" date="2017-06" db="EMBL/GenBank/DDBJ databases">
        <title>Draft Genome Sequence of Natranaerobius trueperi halophilic, alkalithermophilic bacteria from soda lakes.</title>
        <authorList>
            <person name="Zhao B."/>
        </authorList>
    </citation>
    <scope>NUCLEOTIDE SEQUENCE [LARGE SCALE GENOMIC DNA]</scope>
    <source>
        <strain evidence="9 10">DSM 18760</strain>
    </source>
</reference>
<evidence type="ECO:0000256" key="5">
    <source>
        <dbReference type="ARBA" id="ARBA00022982"/>
    </source>
</evidence>
<evidence type="ECO:0000259" key="8">
    <source>
        <dbReference type="PROSITE" id="PS51379"/>
    </source>
</evidence>
<sequence length="387" mass="42622">MSINKAKVSICGNIFDYNLKIVRSGLEEVLDYIGGLSNYINTGDTVLLKVNMLSPKKPVEAVTTHPNIVQVMCEMIRELGAYPVVGDSSGGVTTKGSRTKHAFKLTEIEKATQRGGGTILNFDEVGAVKVATENFNEIYIAKSIYEADIIISLPKFKTHGLTYFTGAIKNMYGVIPGTKKREYHRLYPDVWEFSKLLADLYWETKPDLNIMDGIWAMEGNGPSAGKRKDLGLLLASDDGVALDEIASHIIGFKPKQVKAIKIAHENGYGQGDINNIELNKTVNKFKPDNFKHPSTSYVEMVPSGLIRTLMGQLGTIPEINQSKCSKCGLCHQNCPVDAIEISKQGQFKVKGQACIECLCCHELCPIHAVKLSSKGVLGRIYSKFKRT</sequence>
<evidence type="ECO:0000256" key="1">
    <source>
        <dbReference type="ARBA" id="ARBA00022448"/>
    </source>
</evidence>
<keyword evidence="5" id="KW-0249">Electron transport</keyword>
<dbReference type="EMBL" id="NIQC01000052">
    <property type="protein sequence ID" value="OWZ82675.1"/>
    <property type="molecule type" value="Genomic_DNA"/>
</dbReference>
<dbReference type="Gene3D" id="3.30.70.20">
    <property type="match status" value="1"/>
</dbReference>
<keyword evidence="4" id="KW-0677">Repeat</keyword>
<dbReference type="InterPro" id="IPR050572">
    <property type="entry name" value="Fe-S_Ferredoxin"/>
</dbReference>
<keyword evidence="10" id="KW-1185">Reference proteome</keyword>
<feature type="domain" description="4Fe-4S ferredoxin-type" evidence="8">
    <location>
        <begin position="345"/>
        <end position="374"/>
    </location>
</feature>
<keyword evidence="7" id="KW-0411">Iron-sulfur</keyword>
<dbReference type="InterPro" id="IPR017900">
    <property type="entry name" value="4Fe4S_Fe_S_CS"/>
</dbReference>
<keyword evidence="2" id="KW-0004">4Fe-4S</keyword>
<dbReference type="PANTHER" id="PTHR43687:SF6">
    <property type="entry name" value="L-ASPARTATE SEMIALDEHYDE SULFURTRANSFERASE IRON-SULFUR SUBUNIT"/>
    <property type="match status" value="1"/>
</dbReference>
<gene>
    <name evidence="9" type="ORF">CDO51_12815</name>
</gene>
<evidence type="ECO:0000313" key="9">
    <source>
        <dbReference type="EMBL" id="OWZ82675.1"/>
    </source>
</evidence>
<evidence type="ECO:0000256" key="4">
    <source>
        <dbReference type="ARBA" id="ARBA00022737"/>
    </source>
</evidence>
<keyword evidence="6" id="KW-0408">Iron</keyword>
<evidence type="ECO:0000256" key="6">
    <source>
        <dbReference type="ARBA" id="ARBA00023004"/>
    </source>
</evidence>
<comment type="caution">
    <text evidence="9">The sequence shown here is derived from an EMBL/GenBank/DDBJ whole genome shotgun (WGS) entry which is preliminary data.</text>
</comment>
<dbReference type="Proteomes" id="UP000214588">
    <property type="component" value="Unassembled WGS sequence"/>
</dbReference>
<dbReference type="GO" id="GO:0051539">
    <property type="term" value="F:4 iron, 4 sulfur cluster binding"/>
    <property type="evidence" value="ECO:0007669"/>
    <property type="project" value="UniProtKB-KW"/>
</dbReference>
<evidence type="ECO:0000256" key="3">
    <source>
        <dbReference type="ARBA" id="ARBA00022723"/>
    </source>
</evidence>
<dbReference type="Pfam" id="PF04015">
    <property type="entry name" value="DUF362"/>
    <property type="match status" value="1"/>
</dbReference>
<evidence type="ECO:0000313" key="10">
    <source>
        <dbReference type="Proteomes" id="UP000214588"/>
    </source>
</evidence>
<organism evidence="9 10">
    <name type="scientific">Natranaerobius trueperi</name>
    <dbReference type="NCBI Taxonomy" id="759412"/>
    <lineage>
        <taxon>Bacteria</taxon>
        <taxon>Bacillati</taxon>
        <taxon>Bacillota</taxon>
        <taxon>Clostridia</taxon>
        <taxon>Natranaerobiales</taxon>
        <taxon>Natranaerobiaceae</taxon>
        <taxon>Natranaerobius</taxon>
    </lineage>
</organism>
<dbReference type="GO" id="GO:0046872">
    <property type="term" value="F:metal ion binding"/>
    <property type="evidence" value="ECO:0007669"/>
    <property type="project" value="UniProtKB-KW"/>
</dbReference>
<evidence type="ECO:0000256" key="7">
    <source>
        <dbReference type="ARBA" id="ARBA00023014"/>
    </source>
</evidence>
<dbReference type="OrthoDB" id="9807879at2"/>
<feature type="domain" description="4Fe-4S ferredoxin-type" evidence="8">
    <location>
        <begin position="315"/>
        <end position="344"/>
    </location>
</feature>
<dbReference type="PROSITE" id="PS51379">
    <property type="entry name" value="4FE4S_FER_2"/>
    <property type="match status" value="2"/>
</dbReference>
<dbReference type="RefSeq" id="WP_089024614.1">
    <property type="nucleotide sequence ID" value="NZ_NIQC01000052.1"/>
</dbReference>
<dbReference type="SUPFAM" id="SSF54862">
    <property type="entry name" value="4Fe-4S ferredoxins"/>
    <property type="match status" value="1"/>
</dbReference>
<accession>A0A226BUN0</accession>
<name>A0A226BUN0_9FIRM</name>
<dbReference type="Pfam" id="PF00037">
    <property type="entry name" value="Fer4"/>
    <property type="match status" value="1"/>
</dbReference>
<dbReference type="PROSITE" id="PS00198">
    <property type="entry name" value="4FE4S_FER_1"/>
    <property type="match status" value="2"/>
</dbReference>
<keyword evidence="1" id="KW-0813">Transport</keyword>
<keyword evidence="3" id="KW-0479">Metal-binding</keyword>
<dbReference type="AlphaFoldDB" id="A0A226BUN0"/>
<dbReference type="InterPro" id="IPR007160">
    <property type="entry name" value="DUF362"/>
</dbReference>